<dbReference type="EMBL" id="JTJJ01000043">
    <property type="protein sequence ID" value="KHJ67640.1"/>
    <property type="molecule type" value="Genomic_DNA"/>
</dbReference>
<evidence type="ECO:0000256" key="3">
    <source>
        <dbReference type="ARBA" id="ARBA00022989"/>
    </source>
</evidence>
<sequence>MADFMISVLCLVLTLLVYFLNKRLYRRKQTLLLMPLVMTPVVLVALLLLTHVSWKDYIAESHWLIWLLGPATLAFAVPVYENLEIIKRHWLSLSVGVLTATLVAVCSSVWLARLLMLPETIQRSLAVRSITTPFALAAALPIGGQPDLVALFVVITGVFGMAVGDVLFLRIAIKQGVAKGAGFGAASHGAGTARAYQLGQQEGVVSSLVMMLSGVVTVILAPLLSHLLWAA</sequence>
<organism evidence="6 7">
    <name type="scientific">Pantoea rodasii</name>
    <dbReference type="NCBI Taxonomy" id="1076549"/>
    <lineage>
        <taxon>Bacteria</taxon>
        <taxon>Pseudomonadati</taxon>
        <taxon>Pseudomonadota</taxon>
        <taxon>Gammaproteobacteria</taxon>
        <taxon>Enterobacterales</taxon>
        <taxon>Erwiniaceae</taxon>
        <taxon>Pantoea</taxon>
    </lineage>
</organism>
<dbReference type="PANTHER" id="PTHR30249">
    <property type="entry name" value="PUTATIVE SEROTONIN TRANSPORTER"/>
    <property type="match status" value="1"/>
</dbReference>
<dbReference type="GO" id="GO:0016020">
    <property type="term" value="C:membrane"/>
    <property type="evidence" value="ECO:0007669"/>
    <property type="project" value="UniProtKB-SubCell"/>
</dbReference>
<evidence type="ECO:0000313" key="7">
    <source>
        <dbReference type="Proteomes" id="UP000030853"/>
    </source>
</evidence>
<feature type="transmembrane region" description="Helical" evidence="5">
    <location>
        <begin position="63"/>
        <end position="80"/>
    </location>
</feature>
<evidence type="ECO:0000256" key="1">
    <source>
        <dbReference type="ARBA" id="ARBA00004141"/>
    </source>
</evidence>
<protein>
    <submittedName>
        <fullName evidence="6">LrgB</fullName>
    </submittedName>
</protein>
<keyword evidence="3 5" id="KW-1133">Transmembrane helix</keyword>
<dbReference type="Pfam" id="PF04172">
    <property type="entry name" value="LrgB"/>
    <property type="match status" value="1"/>
</dbReference>
<name>A0A0B1R992_9GAMM</name>
<dbReference type="PANTHER" id="PTHR30249:SF16">
    <property type="entry name" value="INNER MEMBRANE PROTEIN"/>
    <property type="match status" value="1"/>
</dbReference>
<evidence type="ECO:0000256" key="4">
    <source>
        <dbReference type="ARBA" id="ARBA00023136"/>
    </source>
</evidence>
<proteinExistence type="predicted"/>
<comment type="caution">
    <text evidence="6">The sequence shown here is derived from an EMBL/GenBank/DDBJ whole genome shotgun (WGS) entry which is preliminary data.</text>
</comment>
<dbReference type="InterPro" id="IPR007300">
    <property type="entry name" value="CidB/LrgB"/>
</dbReference>
<feature type="transmembrane region" description="Helical" evidence="5">
    <location>
        <begin position="31"/>
        <end position="51"/>
    </location>
</feature>
<feature type="transmembrane region" description="Helical" evidence="5">
    <location>
        <begin position="148"/>
        <end position="169"/>
    </location>
</feature>
<comment type="subcellular location">
    <subcellularLocation>
        <location evidence="1">Membrane</location>
        <topology evidence="1">Multi-pass membrane protein</topology>
    </subcellularLocation>
</comment>
<dbReference type="AlphaFoldDB" id="A0A0B1R992"/>
<evidence type="ECO:0000256" key="2">
    <source>
        <dbReference type="ARBA" id="ARBA00022692"/>
    </source>
</evidence>
<feature type="transmembrane region" description="Helical" evidence="5">
    <location>
        <begin position="92"/>
        <end position="113"/>
    </location>
</feature>
<evidence type="ECO:0000313" key="6">
    <source>
        <dbReference type="EMBL" id="KHJ67640.1"/>
    </source>
</evidence>
<dbReference type="RefSeq" id="WP_039331603.1">
    <property type="nucleotide sequence ID" value="NZ_JTJJ01000043.1"/>
</dbReference>
<gene>
    <name evidence="6" type="ORF">QU24_12695</name>
</gene>
<keyword evidence="2 5" id="KW-0812">Transmembrane</keyword>
<accession>A0A0B1R992</accession>
<feature type="transmembrane region" description="Helical" evidence="5">
    <location>
        <begin position="204"/>
        <end position="229"/>
    </location>
</feature>
<evidence type="ECO:0000256" key="5">
    <source>
        <dbReference type="SAM" id="Phobius"/>
    </source>
</evidence>
<keyword evidence="4 5" id="KW-0472">Membrane</keyword>
<dbReference type="Proteomes" id="UP000030853">
    <property type="component" value="Unassembled WGS sequence"/>
</dbReference>
<reference evidence="6 7" key="1">
    <citation type="submission" date="2014-11" db="EMBL/GenBank/DDBJ databases">
        <title>Genome sequencing of Pantoea rodasii ND03.</title>
        <authorList>
            <person name="Muhamad Yunos N.Y."/>
            <person name="Chan K.-G."/>
        </authorList>
    </citation>
    <scope>NUCLEOTIDE SEQUENCE [LARGE SCALE GENOMIC DNA]</scope>
    <source>
        <strain evidence="6 7">ND03</strain>
    </source>
</reference>